<evidence type="ECO:0000313" key="5">
    <source>
        <dbReference type="Proteomes" id="UP000290288"/>
    </source>
</evidence>
<dbReference type="InterPro" id="IPR001810">
    <property type="entry name" value="F-box_dom"/>
</dbReference>
<accession>A0A4Q2DX09</accession>
<dbReference type="Gene3D" id="3.80.10.10">
    <property type="entry name" value="Ribonuclease Inhibitor"/>
    <property type="match status" value="2"/>
</dbReference>
<dbReference type="CDD" id="cd09917">
    <property type="entry name" value="F-box_SF"/>
    <property type="match status" value="1"/>
</dbReference>
<name>A0A4Q2DX09_9AGAR</name>
<dbReference type="InterPro" id="IPR006553">
    <property type="entry name" value="Leu-rich_rpt_Cys-con_subtyp"/>
</dbReference>
<dbReference type="STRING" id="2316362.A0A4Q2DX09"/>
<dbReference type="AlphaFoldDB" id="A0A4Q2DX09"/>
<dbReference type="InterPro" id="IPR032675">
    <property type="entry name" value="LRR_dom_sf"/>
</dbReference>
<evidence type="ECO:0000313" key="4">
    <source>
        <dbReference type="EMBL" id="RXW25240.1"/>
    </source>
</evidence>
<dbReference type="SUPFAM" id="SSF52047">
    <property type="entry name" value="RNI-like"/>
    <property type="match status" value="1"/>
</dbReference>
<dbReference type="InterPro" id="IPR036047">
    <property type="entry name" value="F-box-like_dom_sf"/>
</dbReference>
<protein>
    <submittedName>
        <fullName evidence="4">Uncharacterized protein</fullName>
    </submittedName>
</protein>
<dbReference type="OrthoDB" id="10257471at2759"/>
<dbReference type="SUPFAM" id="SSF81383">
    <property type="entry name" value="F-box domain"/>
    <property type="match status" value="1"/>
</dbReference>
<dbReference type="Pfam" id="PF12937">
    <property type="entry name" value="F-box-like"/>
    <property type="match status" value="1"/>
</dbReference>
<dbReference type="Proteomes" id="UP000290288">
    <property type="component" value="Unassembled WGS sequence"/>
</dbReference>
<feature type="region of interest" description="Disordered" evidence="1">
    <location>
        <begin position="512"/>
        <end position="546"/>
    </location>
</feature>
<evidence type="ECO:0000259" key="2">
    <source>
        <dbReference type="Pfam" id="PF12937"/>
    </source>
</evidence>
<feature type="region of interest" description="Disordered" evidence="1">
    <location>
        <begin position="1"/>
        <end position="29"/>
    </location>
</feature>
<sequence length="815" mass="91246">MALYRHFTSSNTSLSDDYDEEEPTQSNFFNGDQPLLRIDAAIQPHWSSSQPQSSVSKPAIVQSPIAAIPAEVLIYVLKHLHQPRDLLNALRVSRTWCECAVELLWHKPAFPRYSTVDKMAKLLLTPNQTFTYSKFVRRLNFLPISDLRDETFITYSQCDRLERLTLNSCRLLTAPALEATLTHFPNLVSLDLTGVKETTNEVILAFAATAKRLLGINLQSCKKVDDTAMFALAQNCPLLRRVKLNGLELITDAGVSALVRGCPLLLEIDLHQCQLVTDVSIRDIWTHSINLRELRLSMCTNLTDLAFPAPIRLDTATDRAGANPFPQRVDSTELPPLFVNQTFEQLRMLDLTSCAKITDDAIEGIILHAPKIRSLVLSKCIQLTDRSVEAICNLGRNLHYLHLGHASKITDSLTGVPAFRQADLQRFCREAPKDYNSAQRQSFCVYSGKGIYHLRTYLTELFDRITEQNGTDDTEYDEEEDDDTVAFQENESPEPEAAEVDDDVLPDPAHARQQVTRLAPRARRDGPSRFEVPQHALDPENQRQRSLRMLTIPTLFGSQRTFATNRAQAESTVQGATTVLQHQLQQASTSRRDRGPGAGPRTFADMLPILESPTSPHDTRHTSPPFSADNRPVFQPPPHPHPGVTHGARTPDLNFAEIGRGRGVQPRTAGEPSRPPHRQPTPRQPYLEMDGGHVPTNPRASNSRAMSDPGTVYTMMYQPQPEGIRPDQIDDNVQADEGMRGVRTQRRRDHARTAHNGEGSRPRSQLRSRLRSGLHTAENYASSFLFGRPGMPPPPDVHDPEMNPQFPHPPPPGRG</sequence>
<dbReference type="Pfam" id="PF25372">
    <property type="entry name" value="DUF7885"/>
    <property type="match status" value="1"/>
</dbReference>
<dbReference type="GO" id="GO:0019005">
    <property type="term" value="C:SCF ubiquitin ligase complex"/>
    <property type="evidence" value="ECO:0007669"/>
    <property type="project" value="TreeGrafter"/>
</dbReference>
<proteinExistence type="predicted"/>
<dbReference type="InterPro" id="IPR057207">
    <property type="entry name" value="FBXL15_LRR"/>
</dbReference>
<evidence type="ECO:0000259" key="3">
    <source>
        <dbReference type="Pfam" id="PF25372"/>
    </source>
</evidence>
<feature type="compositionally biased region" description="Pro residues" evidence="1">
    <location>
        <begin position="806"/>
        <end position="815"/>
    </location>
</feature>
<evidence type="ECO:0000256" key="1">
    <source>
        <dbReference type="SAM" id="MobiDB-lite"/>
    </source>
</evidence>
<dbReference type="PANTHER" id="PTHR13318">
    <property type="entry name" value="PARTNER OF PAIRED, ISOFORM B-RELATED"/>
    <property type="match status" value="1"/>
</dbReference>
<feature type="region of interest" description="Disordered" evidence="1">
    <location>
        <begin position="580"/>
        <end position="815"/>
    </location>
</feature>
<dbReference type="EMBL" id="SDEE01000007">
    <property type="protein sequence ID" value="RXW25240.1"/>
    <property type="molecule type" value="Genomic_DNA"/>
</dbReference>
<dbReference type="SMART" id="SM00367">
    <property type="entry name" value="LRR_CC"/>
    <property type="match status" value="7"/>
</dbReference>
<organism evidence="4 5">
    <name type="scientific">Candolleomyces aberdarensis</name>
    <dbReference type="NCBI Taxonomy" id="2316362"/>
    <lineage>
        <taxon>Eukaryota</taxon>
        <taxon>Fungi</taxon>
        <taxon>Dikarya</taxon>
        <taxon>Basidiomycota</taxon>
        <taxon>Agaricomycotina</taxon>
        <taxon>Agaricomycetes</taxon>
        <taxon>Agaricomycetidae</taxon>
        <taxon>Agaricales</taxon>
        <taxon>Agaricineae</taxon>
        <taxon>Psathyrellaceae</taxon>
        <taxon>Candolleomyces</taxon>
    </lineage>
</organism>
<comment type="caution">
    <text evidence="4">The sequence shown here is derived from an EMBL/GenBank/DDBJ whole genome shotgun (WGS) entry which is preliminary data.</text>
</comment>
<feature type="domain" description="F-box" evidence="2">
    <location>
        <begin position="66"/>
        <end position="109"/>
    </location>
</feature>
<keyword evidence="5" id="KW-1185">Reference proteome</keyword>
<feature type="compositionally biased region" description="Polar residues" evidence="1">
    <location>
        <begin position="580"/>
        <end position="589"/>
    </location>
</feature>
<feature type="domain" description="F-box/LRR-repeat protein 15-like leucin rich repeat" evidence="3">
    <location>
        <begin position="222"/>
        <end position="303"/>
    </location>
</feature>
<gene>
    <name evidence="4" type="ORF">EST38_g594</name>
</gene>
<reference evidence="4 5" key="1">
    <citation type="submission" date="2019-01" db="EMBL/GenBank/DDBJ databases">
        <title>Draft genome sequence of Psathyrella aberdarensis IHI B618.</title>
        <authorList>
            <person name="Buettner E."/>
            <person name="Kellner H."/>
        </authorList>
    </citation>
    <scope>NUCLEOTIDE SEQUENCE [LARGE SCALE GENOMIC DNA]</scope>
    <source>
        <strain evidence="4 5">IHI B618</strain>
    </source>
</reference>
<dbReference type="GO" id="GO:0031146">
    <property type="term" value="P:SCF-dependent proteasomal ubiquitin-dependent protein catabolic process"/>
    <property type="evidence" value="ECO:0007669"/>
    <property type="project" value="TreeGrafter"/>
</dbReference>